<dbReference type="InterPro" id="IPR024234">
    <property type="entry name" value="DUF3801"/>
</dbReference>
<dbReference type="STRING" id="270498.CHK_2610"/>
<dbReference type="Pfam" id="PF12687">
    <property type="entry name" value="DUF3801"/>
    <property type="match status" value="1"/>
</dbReference>
<proteinExistence type="predicted"/>
<keyword evidence="2" id="KW-1185">Reference proteome</keyword>
<evidence type="ECO:0000313" key="2">
    <source>
        <dbReference type="Proteomes" id="UP000034076"/>
    </source>
</evidence>
<accession>A0A0M2NBZ1</accession>
<organism evidence="1 2">
    <name type="scientific">Christensenella hongkongensis</name>
    <dbReference type="NCBI Taxonomy" id="270498"/>
    <lineage>
        <taxon>Bacteria</taxon>
        <taxon>Bacillati</taxon>
        <taxon>Bacillota</taxon>
        <taxon>Clostridia</taxon>
        <taxon>Christensenellales</taxon>
        <taxon>Christensenellaceae</taxon>
        <taxon>Christensenella</taxon>
    </lineage>
</organism>
<reference evidence="1 2" key="1">
    <citation type="submission" date="2015-04" db="EMBL/GenBank/DDBJ databases">
        <title>Draft genome sequence of bacteremic isolate Catabacter hongkongensis type strain HKU16T.</title>
        <authorList>
            <person name="Lau S.K."/>
            <person name="Teng J.L."/>
            <person name="Huang Y."/>
            <person name="Curreem S.O."/>
            <person name="Tsui S.K."/>
            <person name="Woo P.C."/>
        </authorList>
    </citation>
    <scope>NUCLEOTIDE SEQUENCE [LARGE SCALE GENOMIC DNA]</scope>
    <source>
        <strain evidence="1 2">HKU16</strain>
    </source>
</reference>
<evidence type="ECO:0000313" key="1">
    <source>
        <dbReference type="EMBL" id="KKI49994.1"/>
    </source>
</evidence>
<comment type="caution">
    <text evidence="1">The sequence shown here is derived from an EMBL/GenBank/DDBJ whole genome shotgun (WGS) entry which is preliminary data.</text>
</comment>
<sequence length="401" mass="45431">MRAGQGMGKIMVFLVAALKKRKVFKGETSLKKILRMGASVMIGSIPKERMDEFLSHIKEYGLLYATVDNPEQNAVDIMFPSQDLAKFNQIAKRIGVTVDSNKMAEATVEDVRESTKEKLERNAAFLDAPEPAPSNCTISDMDIETIQETVGEINRNNEEAYTPDNWKAYLEMQAVLYDFSSKNQNLIYEAKPDATMVMSRTRWRAIGREIADDADKIIIKRPVKKDGKTEFVDAVVYDVQDTSGKAVGFGSYFEKLTSETLIEVNERFKKKYPVEVSETLGQDALFSPEKKKILLKEGLSPEQEFQALQREAIYGRCFKQQGAKYTREENAFRADSVVYALSVKYGLDTANMDFTQLDEIPMEKADKLFSDRVSVLADIADKKKELKEMIPITKEMDVMTL</sequence>
<dbReference type="Proteomes" id="UP000034076">
    <property type="component" value="Unassembled WGS sequence"/>
</dbReference>
<dbReference type="AlphaFoldDB" id="A0A0M2NBZ1"/>
<name>A0A0M2NBZ1_9FIRM</name>
<dbReference type="EMBL" id="LAYJ01000115">
    <property type="protein sequence ID" value="KKI49994.1"/>
    <property type="molecule type" value="Genomic_DNA"/>
</dbReference>
<protein>
    <submittedName>
        <fullName evidence="1">Uncharacterized protein</fullName>
    </submittedName>
</protein>
<gene>
    <name evidence="1" type="ORF">CHK_2610</name>
</gene>